<gene>
    <name evidence="2" type="ORF">ACFO4O_09470</name>
</gene>
<keyword evidence="1" id="KW-0732">Signal</keyword>
<evidence type="ECO:0000256" key="1">
    <source>
        <dbReference type="SAM" id="SignalP"/>
    </source>
</evidence>
<name>A0ABV9LX00_9ALTE</name>
<evidence type="ECO:0000313" key="2">
    <source>
        <dbReference type="EMBL" id="MFC4700385.1"/>
    </source>
</evidence>
<feature type="signal peptide" evidence="1">
    <location>
        <begin position="1"/>
        <end position="27"/>
    </location>
</feature>
<evidence type="ECO:0000313" key="3">
    <source>
        <dbReference type="Proteomes" id="UP001595897"/>
    </source>
</evidence>
<comment type="caution">
    <text evidence="2">The sequence shown here is derived from an EMBL/GenBank/DDBJ whole genome shotgun (WGS) entry which is preliminary data.</text>
</comment>
<dbReference type="EMBL" id="JBHSGU010000002">
    <property type="protein sequence ID" value="MFC4700385.1"/>
    <property type="molecule type" value="Genomic_DNA"/>
</dbReference>
<dbReference type="Proteomes" id="UP001595897">
    <property type="component" value="Unassembled WGS sequence"/>
</dbReference>
<proteinExistence type="predicted"/>
<accession>A0ABV9LX00</accession>
<keyword evidence="3" id="KW-1185">Reference proteome</keyword>
<feature type="chain" id="PRO_5045141795" evidence="1">
    <location>
        <begin position="28"/>
        <end position="389"/>
    </location>
</feature>
<organism evidence="2 3">
    <name type="scientific">Glaciecola siphonariae</name>
    <dbReference type="NCBI Taxonomy" id="521012"/>
    <lineage>
        <taxon>Bacteria</taxon>
        <taxon>Pseudomonadati</taxon>
        <taxon>Pseudomonadota</taxon>
        <taxon>Gammaproteobacteria</taxon>
        <taxon>Alteromonadales</taxon>
        <taxon>Alteromonadaceae</taxon>
        <taxon>Glaciecola</taxon>
    </lineage>
</organism>
<dbReference type="InterPro" id="IPR045748">
    <property type="entry name" value="DcaP"/>
</dbReference>
<protein>
    <submittedName>
        <fullName evidence="2">DcaP family trimeric outer membrane transporter</fullName>
    </submittedName>
</protein>
<sequence>MTTKMTKTAQAISLCLCLGAASLTTQAATIGDTTVKFSGYIKADAIMTNYSDGTLASGNIGRDFYIPSLTPVGQNDEGTQFDAHIRQSRFRFTTSTPTDEGDTITGVLEFDMLATPNGDDRISNSYTPRIRHAFVSYKGWTVGQTWSTFMDVKVLPETVDFIGNTDGTIFERQPLVKYTTGSWEFALENPETTITPASGAGRITADDNALPDAIVRYTHSADWGHFAVAGLVRQLSYDDGVDVDESEVSYGVSLTSKIKLGKATDVRLAFNTGSGLGRYLALNAANGAVVTPNNELENIDSMAYAVSLHHKWNSSFRSNLTYSAFDADIDTTLLSEGSTEKTFSMRANLFYQPTAKITVGGEYAFARRELASGLDGDMNRLQFMLKYAF</sequence>
<reference evidence="3" key="1">
    <citation type="journal article" date="2019" name="Int. J. Syst. Evol. Microbiol.">
        <title>The Global Catalogue of Microorganisms (GCM) 10K type strain sequencing project: providing services to taxonomists for standard genome sequencing and annotation.</title>
        <authorList>
            <consortium name="The Broad Institute Genomics Platform"/>
            <consortium name="The Broad Institute Genome Sequencing Center for Infectious Disease"/>
            <person name="Wu L."/>
            <person name="Ma J."/>
        </authorList>
    </citation>
    <scope>NUCLEOTIDE SEQUENCE [LARGE SCALE GENOMIC DNA]</scope>
    <source>
        <strain evidence="3">KACC 12507</strain>
    </source>
</reference>
<dbReference type="SUPFAM" id="SSF56935">
    <property type="entry name" value="Porins"/>
    <property type="match status" value="1"/>
</dbReference>
<dbReference type="Pfam" id="PF19577">
    <property type="entry name" value="DcaP"/>
    <property type="match status" value="1"/>
</dbReference>
<dbReference type="RefSeq" id="WP_382407759.1">
    <property type="nucleotide sequence ID" value="NZ_JBHSGU010000002.1"/>
</dbReference>